<keyword evidence="3" id="KW-1185">Reference proteome</keyword>
<evidence type="ECO:0000313" key="3">
    <source>
        <dbReference type="Proteomes" id="UP000016923"/>
    </source>
</evidence>
<dbReference type="eggNOG" id="ENOG502QW4G">
    <property type="taxonomic scope" value="Eukaryota"/>
</dbReference>
<feature type="region of interest" description="Disordered" evidence="1">
    <location>
        <begin position="213"/>
        <end position="444"/>
    </location>
</feature>
<feature type="compositionally biased region" description="Polar residues" evidence="1">
    <location>
        <begin position="369"/>
        <end position="380"/>
    </location>
</feature>
<feature type="compositionally biased region" description="Polar residues" evidence="1">
    <location>
        <begin position="133"/>
        <end position="145"/>
    </location>
</feature>
<feature type="compositionally biased region" description="Low complexity" evidence="1">
    <location>
        <begin position="318"/>
        <end position="331"/>
    </location>
</feature>
<feature type="compositionally biased region" description="Polar residues" evidence="1">
    <location>
        <begin position="24"/>
        <end position="36"/>
    </location>
</feature>
<dbReference type="STRING" id="1262450.S3CPC0"/>
<dbReference type="OrthoDB" id="5401193at2759"/>
<reference evidence="2 3" key="1">
    <citation type="journal article" date="2013" name="BMC Genomics">
        <title>The genome and transcriptome of the pine saprophyte Ophiostoma piceae, and a comparison with the bark beetle-associated pine pathogen Grosmannia clavigera.</title>
        <authorList>
            <person name="Haridas S."/>
            <person name="Wang Y."/>
            <person name="Lim L."/>
            <person name="Massoumi Alamouti S."/>
            <person name="Jackman S."/>
            <person name="Docking R."/>
            <person name="Robertson G."/>
            <person name="Birol I."/>
            <person name="Bohlmann J."/>
            <person name="Breuil C."/>
        </authorList>
    </citation>
    <scope>NUCLEOTIDE SEQUENCE [LARGE SCALE GENOMIC DNA]</scope>
    <source>
        <strain evidence="2 3">UAMH 11346</strain>
    </source>
</reference>
<protein>
    <submittedName>
        <fullName evidence="2">Uncharacterized protein</fullName>
    </submittedName>
</protein>
<feature type="compositionally biased region" description="Gly residues" evidence="1">
    <location>
        <begin position="410"/>
        <end position="427"/>
    </location>
</feature>
<feature type="region of interest" description="Disordered" evidence="1">
    <location>
        <begin position="133"/>
        <end position="160"/>
    </location>
</feature>
<dbReference type="VEuPathDB" id="FungiDB:F503_01186"/>
<feature type="compositionally biased region" description="Polar residues" evidence="1">
    <location>
        <begin position="286"/>
        <end position="301"/>
    </location>
</feature>
<gene>
    <name evidence="2" type="ORF">F503_01186</name>
</gene>
<dbReference type="EMBL" id="KE148149">
    <property type="protein sequence ID" value="EPE08403.1"/>
    <property type="molecule type" value="Genomic_DNA"/>
</dbReference>
<sequence length="444" mass="46510">MSYYDSSRPWPAVGQNAWNDLDIDSQTVRSGASSTVPGQAPPPPSQGQEGLAFSHQLEEVDRAIDNLLKSGKMFGVPGRREWSPSPSASGSARKQHPGFDGRQGHMNTRPHSMAEFGDARGAHQSNLQNFYASQRHQSSRGSNDAEQAIQAKRRMAAQRERELRNYHQEQQYNRNAVPDAAVPYGNKPDRTLSPSGMSETDRRDLIARQRSALYGEGPFAETGGYVDETGTPRPGVPGAHHVPSSVASHRGPSPLAYEYGRVPPPGVDAGDVKDGGPVTSPPIGAHQQSRTNSTSSPQPNVQQHQLHHQHQHQHQHRSSSSGASPVGSSPVNGKPPSGSAGGAVAPIGTRPSISGPPPGISSAASQSSLNINKRATTPLTSPVGHPYNAPGVNNENVPPPSAGGVSSGASGNGPDGASGLGVSGWGNRGNSVWGNKGVQASVWG</sequence>
<dbReference type="AlphaFoldDB" id="S3CPC0"/>
<feature type="region of interest" description="Disordered" evidence="1">
    <location>
        <begin position="73"/>
        <end position="113"/>
    </location>
</feature>
<accession>S3CPC0</accession>
<dbReference type="Proteomes" id="UP000016923">
    <property type="component" value="Unassembled WGS sequence"/>
</dbReference>
<name>S3CPC0_OPHP1</name>
<proteinExistence type="predicted"/>
<feature type="compositionally biased region" description="Basic residues" evidence="1">
    <location>
        <begin position="305"/>
        <end position="317"/>
    </location>
</feature>
<organism evidence="2 3">
    <name type="scientific">Ophiostoma piceae (strain UAMH 11346)</name>
    <name type="common">Sap stain fungus</name>
    <dbReference type="NCBI Taxonomy" id="1262450"/>
    <lineage>
        <taxon>Eukaryota</taxon>
        <taxon>Fungi</taxon>
        <taxon>Dikarya</taxon>
        <taxon>Ascomycota</taxon>
        <taxon>Pezizomycotina</taxon>
        <taxon>Sordariomycetes</taxon>
        <taxon>Sordariomycetidae</taxon>
        <taxon>Ophiostomatales</taxon>
        <taxon>Ophiostomataceae</taxon>
        <taxon>Ophiostoma</taxon>
    </lineage>
</organism>
<dbReference type="HOGENOM" id="CLU_035426_0_0_1"/>
<dbReference type="OMA" id="YYDNQQW"/>
<evidence type="ECO:0000313" key="2">
    <source>
        <dbReference type="EMBL" id="EPE08403.1"/>
    </source>
</evidence>
<feature type="region of interest" description="Disordered" evidence="1">
    <location>
        <begin position="1"/>
        <end position="53"/>
    </location>
</feature>
<evidence type="ECO:0000256" key="1">
    <source>
        <dbReference type="SAM" id="MobiDB-lite"/>
    </source>
</evidence>
<feature type="region of interest" description="Disordered" evidence="1">
    <location>
        <begin position="179"/>
        <end position="201"/>
    </location>
</feature>